<gene>
    <name evidence="1" type="ORF">E2C01_047712</name>
</gene>
<dbReference type="EMBL" id="VSRR010011897">
    <property type="protein sequence ID" value="MPC53811.1"/>
    <property type="molecule type" value="Genomic_DNA"/>
</dbReference>
<accession>A0A5B7G1T9</accession>
<organism evidence="1 2">
    <name type="scientific">Portunus trituberculatus</name>
    <name type="common">Swimming crab</name>
    <name type="synonym">Neptunus trituberculatus</name>
    <dbReference type="NCBI Taxonomy" id="210409"/>
    <lineage>
        <taxon>Eukaryota</taxon>
        <taxon>Metazoa</taxon>
        <taxon>Ecdysozoa</taxon>
        <taxon>Arthropoda</taxon>
        <taxon>Crustacea</taxon>
        <taxon>Multicrustacea</taxon>
        <taxon>Malacostraca</taxon>
        <taxon>Eumalacostraca</taxon>
        <taxon>Eucarida</taxon>
        <taxon>Decapoda</taxon>
        <taxon>Pleocyemata</taxon>
        <taxon>Brachyura</taxon>
        <taxon>Eubrachyura</taxon>
        <taxon>Portunoidea</taxon>
        <taxon>Portunidae</taxon>
        <taxon>Portuninae</taxon>
        <taxon>Portunus</taxon>
    </lineage>
</organism>
<dbReference type="Proteomes" id="UP000324222">
    <property type="component" value="Unassembled WGS sequence"/>
</dbReference>
<protein>
    <submittedName>
        <fullName evidence="1">Uncharacterized protein</fullName>
    </submittedName>
</protein>
<proteinExistence type="predicted"/>
<dbReference type="AlphaFoldDB" id="A0A5B7G1T9"/>
<evidence type="ECO:0000313" key="1">
    <source>
        <dbReference type="EMBL" id="MPC53811.1"/>
    </source>
</evidence>
<reference evidence="1 2" key="1">
    <citation type="submission" date="2019-05" db="EMBL/GenBank/DDBJ databases">
        <title>Another draft genome of Portunus trituberculatus and its Hox gene families provides insights of decapod evolution.</title>
        <authorList>
            <person name="Jeong J.-H."/>
            <person name="Song I."/>
            <person name="Kim S."/>
            <person name="Choi T."/>
            <person name="Kim D."/>
            <person name="Ryu S."/>
            <person name="Kim W."/>
        </authorList>
    </citation>
    <scope>NUCLEOTIDE SEQUENCE [LARGE SCALE GENOMIC DNA]</scope>
    <source>
        <tissue evidence="1">Muscle</tissue>
    </source>
</reference>
<keyword evidence="2" id="KW-1185">Reference proteome</keyword>
<sequence>MKLDGFGVVFPSIPQYYPTVEKSKKSCCGAIGIGISENVEIPQEQVFPSAEWRVEVTTSQYHVEYS</sequence>
<evidence type="ECO:0000313" key="2">
    <source>
        <dbReference type="Proteomes" id="UP000324222"/>
    </source>
</evidence>
<name>A0A5B7G1T9_PORTR</name>
<comment type="caution">
    <text evidence="1">The sequence shown here is derived from an EMBL/GenBank/DDBJ whole genome shotgun (WGS) entry which is preliminary data.</text>
</comment>